<evidence type="ECO:0000313" key="3">
    <source>
        <dbReference type="Proteomes" id="UP000197418"/>
    </source>
</evidence>
<dbReference type="Pfam" id="PF13349">
    <property type="entry name" value="DUF4097"/>
    <property type="match status" value="1"/>
</dbReference>
<proteinExistence type="predicted"/>
<dbReference type="EMBL" id="CP015102">
    <property type="protein sequence ID" value="ASJ07106.1"/>
    <property type="molecule type" value="Genomic_DNA"/>
</dbReference>
<name>A0A218P8I2_9EURY</name>
<reference evidence="2 3" key="1">
    <citation type="submission" date="2016-04" db="EMBL/GenBank/DDBJ databases">
        <title>Complete genome sequence of Thermococcus pacificus type strain P4.</title>
        <authorList>
            <person name="Oger P.M."/>
        </authorList>
    </citation>
    <scope>NUCLEOTIDE SEQUENCE [LARGE SCALE GENOMIC DNA]</scope>
    <source>
        <strain evidence="2 3">P-4</strain>
    </source>
</reference>
<accession>A0A218P8I2</accession>
<dbReference type="AlphaFoldDB" id="A0A218P8I2"/>
<keyword evidence="3" id="KW-1185">Reference proteome</keyword>
<evidence type="ECO:0000313" key="2">
    <source>
        <dbReference type="EMBL" id="ASJ07106.1"/>
    </source>
</evidence>
<dbReference type="Proteomes" id="UP000197418">
    <property type="component" value="Chromosome"/>
</dbReference>
<sequence>MIFENVKEVEIKAVNGKLNIEGWEQSHVEVDYTRHGEVDVEIKKRGDKLIIKEEPKKRFLNLFGEGGWAEINLKVPKAVVVNAKNVNGELKAKDVRFGEVTTVNGRISLEDCEAEKLSTVNGRIRANLKVAGPLKASTVNGNIEITLDDLEGDVEVSTVNGGVALYLTDFCDARITAKAVNGGVHFVGIDPENPVIGTGDYEVKVSTVNGSVRVELV</sequence>
<dbReference type="KEGG" id="tpaf:A3L08_07110"/>
<feature type="domain" description="DUF4097" evidence="1">
    <location>
        <begin position="83"/>
        <end position="214"/>
    </location>
</feature>
<gene>
    <name evidence="2" type="ORF">A3L08_07110</name>
</gene>
<dbReference type="InterPro" id="IPR025164">
    <property type="entry name" value="Toastrack_DUF4097"/>
</dbReference>
<organism evidence="2 3">
    <name type="scientific">Thermococcus pacificus</name>
    <dbReference type="NCBI Taxonomy" id="71998"/>
    <lineage>
        <taxon>Archaea</taxon>
        <taxon>Methanobacteriati</taxon>
        <taxon>Methanobacteriota</taxon>
        <taxon>Thermococci</taxon>
        <taxon>Thermococcales</taxon>
        <taxon>Thermococcaceae</taxon>
        <taxon>Thermococcus</taxon>
    </lineage>
</organism>
<dbReference type="Gene3D" id="2.160.20.120">
    <property type="match status" value="1"/>
</dbReference>
<protein>
    <recommendedName>
        <fullName evidence="1">DUF4097 domain-containing protein</fullName>
    </recommendedName>
</protein>
<evidence type="ECO:0000259" key="1">
    <source>
        <dbReference type="Pfam" id="PF13349"/>
    </source>
</evidence>
<dbReference type="OrthoDB" id="101349at2157"/>